<feature type="domain" description="OBG-type G" evidence="5">
    <location>
        <begin position="222"/>
        <end position="417"/>
    </location>
</feature>
<dbReference type="InterPro" id="IPR045086">
    <property type="entry name" value="OBG_GTPase"/>
</dbReference>
<dbReference type="Pfam" id="PF01926">
    <property type="entry name" value="MMR_HSR1"/>
    <property type="match status" value="1"/>
</dbReference>
<dbReference type="FunFam" id="2.70.210.12:FF:000001">
    <property type="entry name" value="GTPase Obg"/>
    <property type="match status" value="1"/>
</dbReference>
<dbReference type="PROSITE" id="PS51710">
    <property type="entry name" value="G_OBG"/>
    <property type="match status" value="1"/>
</dbReference>
<dbReference type="GO" id="GO:0042254">
    <property type="term" value="P:ribosome biogenesis"/>
    <property type="evidence" value="ECO:0007669"/>
    <property type="project" value="UniProtKB-UniRule"/>
</dbReference>
<dbReference type="InterPro" id="IPR031167">
    <property type="entry name" value="G_OBG"/>
</dbReference>
<dbReference type="PIRSF" id="PIRSF002401">
    <property type="entry name" value="GTP_bd_Obg/CgtA"/>
    <property type="match status" value="1"/>
</dbReference>
<dbReference type="Pfam" id="PF01018">
    <property type="entry name" value="GTP1_OBG"/>
    <property type="match status" value="1"/>
</dbReference>
<dbReference type="InterPro" id="IPR014100">
    <property type="entry name" value="GTP-bd_Obg/CgtA"/>
</dbReference>
<evidence type="ECO:0000259" key="6">
    <source>
        <dbReference type="PROSITE" id="PS51883"/>
    </source>
</evidence>
<dbReference type="GO" id="GO:0000287">
    <property type="term" value="F:magnesium ion binding"/>
    <property type="evidence" value="ECO:0007669"/>
    <property type="project" value="InterPro"/>
</dbReference>
<organism evidence="7">
    <name type="scientific">Timema tahoe</name>
    <dbReference type="NCBI Taxonomy" id="61484"/>
    <lineage>
        <taxon>Eukaryota</taxon>
        <taxon>Metazoa</taxon>
        <taxon>Ecdysozoa</taxon>
        <taxon>Arthropoda</taxon>
        <taxon>Hexapoda</taxon>
        <taxon>Insecta</taxon>
        <taxon>Pterygota</taxon>
        <taxon>Neoptera</taxon>
        <taxon>Polyneoptera</taxon>
        <taxon>Phasmatodea</taxon>
        <taxon>Timematodea</taxon>
        <taxon>Timematoidea</taxon>
        <taxon>Timematidae</taxon>
        <taxon>Timema</taxon>
    </lineage>
</organism>
<gene>
    <name evidence="7" type="ORF">TTEB3V08_LOCUS6590</name>
</gene>
<evidence type="ECO:0000256" key="2">
    <source>
        <dbReference type="ARBA" id="ARBA00022517"/>
    </source>
</evidence>
<dbReference type="Gene3D" id="3.40.50.300">
    <property type="entry name" value="P-loop containing nucleotide triphosphate hydrolases"/>
    <property type="match status" value="1"/>
</dbReference>
<dbReference type="AlphaFoldDB" id="A0A7R9IHR7"/>
<dbReference type="InterPro" id="IPR006169">
    <property type="entry name" value="GTP1_OBG_dom"/>
</dbReference>
<dbReference type="PANTHER" id="PTHR11702:SF31">
    <property type="entry name" value="MITOCHONDRIAL RIBOSOME-ASSOCIATED GTPASE 2"/>
    <property type="match status" value="1"/>
</dbReference>
<dbReference type="PANTHER" id="PTHR11702">
    <property type="entry name" value="DEVELOPMENTALLY REGULATED GTP-BINDING PROTEIN-RELATED"/>
    <property type="match status" value="1"/>
</dbReference>
<dbReference type="SUPFAM" id="SSF52540">
    <property type="entry name" value="P-loop containing nucleoside triphosphate hydrolases"/>
    <property type="match status" value="1"/>
</dbReference>
<evidence type="ECO:0000259" key="5">
    <source>
        <dbReference type="PROSITE" id="PS51710"/>
    </source>
</evidence>
<accession>A0A7R9IHR7</accession>
<protein>
    <recommendedName>
        <fullName evidence="8">Mitochondrial ribosome-associated GTPase 2</fullName>
    </recommendedName>
</protein>
<dbReference type="Gene3D" id="2.70.210.12">
    <property type="entry name" value="GTP1/OBG domain"/>
    <property type="match status" value="1"/>
</dbReference>
<dbReference type="GO" id="GO:0005525">
    <property type="term" value="F:GTP binding"/>
    <property type="evidence" value="ECO:0007669"/>
    <property type="project" value="UniProtKB-KW"/>
</dbReference>
<sequence>MKPLSKEILADILCQLEAEMAFTRTCSLTWSVARIVLVECRGYTSNNHAVTALRSKKAKSKRNMVQHFVDVRAVRAVGGTGGDGDISFLQLWSNEEAGPDGGDGGNGGHVVLETSPDIRDLNHINSILKADPGERGYNKDCSGKNAAHTVVKVPVGTIVKTATGRVIADLSREGSMFVAARGGAGGHGNHFFVSDTAQSPQVAQFGAQGEDLQYVLEVRSMAHIGLIGLPNAGKSTLLQAISRARPKIAPYPFTTLKPHLGMVQYDDYEQIAVSLTLYQPSQEIGDVLVEFKSSSVLEVMGAVADLPGLISGSHQNKGLGIAFLKHTERCAALMFVVDLSCSEPWRHVDLLRYELGQFSSELIRRPQVVVGNKLDLPESKENLAMLKERVDVPIIPISAKVGTNLSILLQHIRSMYDEHLSGSTEE</sequence>
<reference evidence="7" key="1">
    <citation type="submission" date="2020-11" db="EMBL/GenBank/DDBJ databases">
        <authorList>
            <person name="Tran Van P."/>
        </authorList>
    </citation>
    <scope>NUCLEOTIDE SEQUENCE</scope>
</reference>
<evidence type="ECO:0000256" key="1">
    <source>
        <dbReference type="ARBA" id="ARBA00007699"/>
    </source>
</evidence>
<dbReference type="SUPFAM" id="SSF82051">
    <property type="entry name" value="Obg GTP-binding protein N-terminal domain"/>
    <property type="match status" value="1"/>
</dbReference>
<dbReference type="PRINTS" id="PR00326">
    <property type="entry name" value="GTP1OBG"/>
</dbReference>
<keyword evidence="2" id="KW-0690">Ribosome biogenesis</keyword>
<keyword evidence="4" id="KW-0342">GTP-binding</keyword>
<dbReference type="InterPro" id="IPR006073">
    <property type="entry name" value="GTP-bd"/>
</dbReference>
<dbReference type="PROSITE" id="PS51883">
    <property type="entry name" value="OBG"/>
    <property type="match status" value="1"/>
</dbReference>
<dbReference type="InterPro" id="IPR027417">
    <property type="entry name" value="P-loop_NTPase"/>
</dbReference>
<feature type="domain" description="Obg" evidence="6">
    <location>
        <begin position="66"/>
        <end position="221"/>
    </location>
</feature>
<comment type="similarity">
    <text evidence="1">Belongs to the TRAFAC class OBG-HflX-like GTPase superfamily. OBG GTPase family.</text>
</comment>
<dbReference type="GO" id="GO:0005739">
    <property type="term" value="C:mitochondrion"/>
    <property type="evidence" value="ECO:0007669"/>
    <property type="project" value="TreeGrafter"/>
</dbReference>
<dbReference type="GO" id="GO:0003924">
    <property type="term" value="F:GTPase activity"/>
    <property type="evidence" value="ECO:0007669"/>
    <property type="project" value="InterPro"/>
</dbReference>
<proteinExistence type="inferred from homology"/>
<evidence type="ECO:0000256" key="3">
    <source>
        <dbReference type="ARBA" id="ARBA00022741"/>
    </source>
</evidence>
<name>A0A7R9IHR7_9NEOP</name>
<dbReference type="InterPro" id="IPR036726">
    <property type="entry name" value="GTP1_OBG_dom_sf"/>
</dbReference>
<dbReference type="EMBL" id="OE002374">
    <property type="protein sequence ID" value="CAD7458615.1"/>
    <property type="molecule type" value="Genomic_DNA"/>
</dbReference>
<evidence type="ECO:0000313" key="7">
    <source>
        <dbReference type="EMBL" id="CAD7458615.1"/>
    </source>
</evidence>
<keyword evidence="3" id="KW-0547">Nucleotide-binding</keyword>
<dbReference type="CDD" id="cd01898">
    <property type="entry name" value="Obg"/>
    <property type="match status" value="1"/>
</dbReference>
<evidence type="ECO:0008006" key="8">
    <source>
        <dbReference type="Google" id="ProtNLM"/>
    </source>
</evidence>
<evidence type="ECO:0000256" key="4">
    <source>
        <dbReference type="ARBA" id="ARBA00023134"/>
    </source>
</evidence>